<evidence type="ECO:0000313" key="2">
    <source>
        <dbReference type="WBParaSite" id="PTRK_0001602400.1"/>
    </source>
</evidence>
<protein>
    <submittedName>
        <fullName evidence="2">Biogenesis of lysosome-related organelles complex 1 subunit 5</fullName>
    </submittedName>
</protein>
<reference evidence="2" key="1">
    <citation type="submission" date="2017-02" db="UniProtKB">
        <authorList>
            <consortium name="WormBaseParasite"/>
        </authorList>
    </citation>
    <scope>IDENTIFICATION</scope>
</reference>
<evidence type="ECO:0000313" key="1">
    <source>
        <dbReference type="Proteomes" id="UP000038045"/>
    </source>
</evidence>
<dbReference type="AlphaFoldDB" id="A0A0N5A314"/>
<name>A0A0N5A314_PARTI</name>
<sequence>MDNNVNKKVRRKSKKILMREKNRRASLMRKCVINKMKNNNAVLENTTSIIPNLSVSYGILSNPGNEIKTCERCSSTVLKNETNMKSNSLKNVKEEYDGKEIKNDWDGFFNSYVSFNEKISNADHHLENITTTLENIHDILKNSSHFYGNNKGKTYEEKKTFINKTNKLIKEILRVKKENIDFINTWNDAKKEHESFRKKFAQAKLKYEAARASEKYTSEVCEDLYNKIAALESTEVLNNYWSQT</sequence>
<keyword evidence="1" id="KW-1185">Reference proteome</keyword>
<accession>A0A0N5A314</accession>
<dbReference type="WBParaSite" id="PTRK_0001602400.1">
    <property type="protein sequence ID" value="PTRK_0001602400.1"/>
    <property type="gene ID" value="PTRK_0001602400"/>
</dbReference>
<proteinExistence type="predicted"/>
<organism evidence="1 2">
    <name type="scientific">Parastrongyloides trichosuri</name>
    <name type="common">Possum-specific nematode worm</name>
    <dbReference type="NCBI Taxonomy" id="131310"/>
    <lineage>
        <taxon>Eukaryota</taxon>
        <taxon>Metazoa</taxon>
        <taxon>Ecdysozoa</taxon>
        <taxon>Nematoda</taxon>
        <taxon>Chromadorea</taxon>
        <taxon>Rhabditida</taxon>
        <taxon>Tylenchina</taxon>
        <taxon>Panagrolaimomorpha</taxon>
        <taxon>Strongyloidoidea</taxon>
        <taxon>Strongyloididae</taxon>
        <taxon>Parastrongyloides</taxon>
    </lineage>
</organism>
<dbReference type="Proteomes" id="UP000038045">
    <property type="component" value="Unplaced"/>
</dbReference>